<feature type="compositionally biased region" description="Polar residues" evidence="9">
    <location>
        <begin position="87"/>
        <end position="108"/>
    </location>
</feature>
<keyword evidence="4" id="KW-0805">Transcription regulation</keyword>
<feature type="region of interest" description="Disordered" evidence="9">
    <location>
        <begin position="1"/>
        <end position="152"/>
    </location>
</feature>
<keyword evidence="7" id="KW-0539">Nucleus</keyword>
<proteinExistence type="predicted"/>
<evidence type="ECO:0000256" key="3">
    <source>
        <dbReference type="ARBA" id="ARBA00022884"/>
    </source>
</evidence>
<keyword evidence="2" id="KW-0597">Phosphoprotein</keyword>
<dbReference type="PANTHER" id="PTHR15528:SF5">
    <property type="entry name" value="PEROXISOME PROLIFERATOR-ACTIVATED RECEPTOR GAMMA COACTIVATOR-RELATED PROTEIN 1"/>
    <property type="match status" value="1"/>
</dbReference>
<keyword evidence="12" id="KW-1185">Reference proteome</keyword>
<feature type="compositionally biased region" description="Low complexity" evidence="9">
    <location>
        <begin position="639"/>
        <end position="648"/>
    </location>
</feature>
<evidence type="ECO:0000256" key="6">
    <source>
        <dbReference type="ARBA" id="ARBA00023163"/>
    </source>
</evidence>
<keyword evidence="11" id="KW-0675">Receptor</keyword>
<evidence type="ECO:0000256" key="8">
    <source>
        <dbReference type="PROSITE-ProRule" id="PRU00176"/>
    </source>
</evidence>
<feature type="compositionally biased region" description="Basic residues" evidence="9">
    <location>
        <begin position="629"/>
        <end position="638"/>
    </location>
</feature>
<evidence type="ECO:0000256" key="9">
    <source>
        <dbReference type="SAM" id="MobiDB-lite"/>
    </source>
</evidence>
<dbReference type="InterPro" id="IPR012677">
    <property type="entry name" value="Nucleotide-bd_a/b_plait_sf"/>
</dbReference>
<feature type="region of interest" description="Disordered" evidence="9">
    <location>
        <begin position="323"/>
        <end position="354"/>
    </location>
</feature>
<dbReference type="SUPFAM" id="SSF54928">
    <property type="entry name" value="RNA-binding domain, RBD"/>
    <property type="match status" value="1"/>
</dbReference>
<evidence type="ECO:0000256" key="7">
    <source>
        <dbReference type="ARBA" id="ARBA00023242"/>
    </source>
</evidence>
<dbReference type="InterPro" id="IPR035979">
    <property type="entry name" value="RBD_domain_sf"/>
</dbReference>
<evidence type="ECO:0000313" key="11">
    <source>
        <dbReference type="EMBL" id="KAK1905437.1"/>
    </source>
</evidence>
<feature type="compositionally biased region" description="Basic and acidic residues" evidence="9">
    <location>
        <begin position="224"/>
        <end position="233"/>
    </location>
</feature>
<feature type="compositionally biased region" description="Basic and acidic residues" evidence="9">
    <location>
        <begin position="1"/>
        <end position="22"/>
    </location>
</feature>
<evidence type="ECO:0000256" key="4">
    <source>
        <dbReference type="ARBA" id="ARBA00023015"/>
    </source>
</evidence>
<feature type="region of interest" description="Disordered" evidence="9">
    <location>
        <begin position="220"/>
        <end position="288"/>
    </location>
</feature>
<comment type="caution">
    <text evidence="11">The sequence shown here is derived from an EMBL/GenBank/DDBJ whole genome shotgun (WGS) entry which is preliminary data.</text>
</comment>
<protein>
    <submittedName>
        <fullName evidence="11">Peroxisome proliferator-activated receptor gamma coactivator-related protein 1</fullName>
    </submittedName>
</protein>
<dbReference type="InterPro" id="IPR034605">
    <property type="entry name" value="PGC-1"/>
</dbReference>
<dbReference type="GO" id="GO:0003723">
    <property type="term" value="F:RNA binding"/>
    <property type="evidence" value="ECO:0007669"/>
    <property type="project" value="UniProtKB-UniRule"/>
</dbReference>
<feature type="compositionally biased region" description="Low complexity" evidence="9">
    <location>
        <begin position="703"/>
        <end position="725"/>
    </location>
</feature>
<reference evidence="11" key="1">
    <citation type="submission" date="2023-04" db="EMBL/GenBank/DDBJ databases">
        <title>Chromosome-level genome of Chaenocephalus aceratus.</title>
        <authorList>
            <person name="Park H."/>
        </authorList>
    </citation>
    <scope>NUCLEOTIDE SEQUENCE</scope>
    <source>
        <strain evidence="11">DE</strain>
        <tissue evidence="11">Muscle</tissue>
    </source>
</reference>
<comment type="subcellular location">
    <subcellularLocation>
        <location evidence="1">Nucleus</location>
    </subcellularLocation>
</comment>
<feature type="compositionally biased region" description="Basic residues" evidence="9">
    <location>
        <begin position="23"/>
        <end position="32"/>
    </location>
</feature>
<dbReference type="GO" id="GO:0003712">
    <property type="term" value="F:transcription coregulator activity"/>
    <property type="evidence" value="ECO:0007669"/>
    <property type="project" value="InterPro"/>
</dbReference>
<dbReference type="PROSITE" id="PS50102">
    <property type="entry name" value="RRM"/>
    <property type="match status" value="1"/>
</dbReference>
<keyword evidence="3 8" id="KW-0694">RNA-binding</keyword>
<feature type="compositionally biased region" description="Low complexity" evidence="9">
    <location>
        <begin position="237"/>
        <end position="249"/>
    </location>
</feature>
<feature type="compositionally biased region" description="Basic and acidic residues" evidence="9">
    <location>
        <begin position="33"/>
        <end position="45"/>
    </location>
</feature>
<dbReference type="GO" id="GO:0005634">
    <property type="term" value="C:nucleus"/>
    <property type="evidence" value="ECO:0007669"/>
    <property type="project" value="UniProtKB-SubCell"/>
</dbReference>
<keyword evidence="6" id="KW-0804">Transcription</keyword>
<sequence length="885" mass="97810">MFRLKDAMVIERQKDEIREKSPSRRKKKKKCKEQHQPKPVEERVLRSGKVRKTPQESLKKLERSVKEKKKNKAPKLPLVSPPAPSTVKPNKLNSCQTEITTKTLTPQMNVHVATPVSPRQELASLKASPEKSPPSCSPSTVSSQQPEEMPKQLAPEKLEVCSAVPSAVLPPMSSESPAPTPATPQMMPPVSEALPPAGPVVPEPKPKSLSLAEYRRLRLQKKPAPVEKADDNSTKWPSLPELPTELPLIPCLPNPSPKTFDAPTPSKKWWRSGLPGSQGAHVHHPHPRRCWRHRPTWLPHPASAPQKNIVVLQKVPEVTAPKSLRNPITTDGKSSKPTANGTQMSSPAATQLKPVLLGTKEKPTTAVKPPKAKSATQELIEAFTTEIAKEEKCVPEVSGRAAAVGNSSFESAPEKTVVEHVRAIDLSSPAALTPPATPPHQMWKPLSAMALLGKSKVAEAQKLSPAKVIQIEARPLPSARSRSKPYPAAATVSAELACMDHDYCLPNKGPSGEPGKRWNVKQPSFITIKPIKQPTTQTPPAALALSATNSVIKAQTRKLPLTEPLDHRTGMTERSSVLETPDASPARQETDVTEKEGSPKSGHSGRTYRRQAVSRTPSPRSSSKERTGGRSRKRRSHHSPSPMSSSSESDSHSSRSRSRSHSPSKKRYRPHQSESSSSSSSRSSSRSSPSVSRSPPRRRRRFSYSSSRSGSWSRSRSRSGSPHGRAQWSRTRRLYSPSCMTSYAQAGKNNVEVKKCKEKAIEERRVVYVGRIRGTMTQKELRERFSFFGEIEECTLHFRDQGDNYGFVTYYDTKNAFTAIENGSKLRKSDELPFDLCFGGRRQFCKSNYADLDSSKDYDSSSGKGKFQTLDFDTLLKQAKQNQRR</sequence>
<feature type="compositionally biased region" description="Basic residues" evidence="9">
    <location>
        <begin position="654"/>
        <end position="670"/>
    </location>
</feature>
<dbReference type="InterPro" id="IPR000504">
    <property type="entry name" value="RRM_dom"/>
</dbReference>
<evidence type="ECO:0000313" key="12">
    <source>
        <dbReference type="Proteomes" id="UP001228049"/>
    </source>
</evidence>
<dbReference type="Pfam" id="PF00076">
    <property type="entry name" value="RRM_1"/>
    <property type="match status" value="1"/>
</dbReference>
<feature type="domain" description="RRM" evidence="10">
    <location>
        <begin position="765"/>
        <end position="839"/>
    </location>
</feature>
<feature type="compositionally biased region" description="Polar residues" evidence="9">
    <location>
        <begin position="326"/>
        <end position="349"/>
    </location>
</feature>
<dbReference type="Gene3D" id="3.30.70.330">
    <property type="match status" value="1"/>
</dbReference>
<dbReference type="EMBL" id="JASDAP010000003">
    <property type="protein sequence ID" value="KAK1905437.1"/>
    <property type="molecule type" value="Genomic_DNA"/>
</dbReference>
<evidence type="ECO:0000256" key="1">
    <source>
        <dbReference type="ARBA" id="ARBA00004123"/>
    </source>
</evidence>
<dbReference type="AlphaFoldDB" id="A0AAD9FJU4"/>
<organism evidence="11 12">
    <name type="scientific">Dissostichus eleginoides</name>
    <name type="common">Patagonian toothfish</name>
    <name type="synonym">Dissostichus amissus</name>
    <dbReference type="NCBI Taxonomy" id="100907"/>
    <lineage>
        <taxon>Eukaryota</taxon>
        <taxon>Metazoa</taxon>
        <taxon>Chordata</taxon>
        <taxon>Craniata</taxon>
        <taxon>Vertebrata</taxon>
        <taxon>Euteleostomi</taxon>
        <taxon>Actinopterygii</taxon>
        <taxon>Neopterygii</taxon>
        <taxon>Teleostei</taxon>
        <taxon>Neoteleostei</taxon>
        <taxon>Acanthomorphata</taxon>
        <taxon>Eupercaria</taxon>
        <taxon>Perciformes</taxon>
        <taxon>Notothenioidei</taxon>
        <taxon>Nototheniidae</taxon>
        <taxon>Dissostichus</taxon>
    </lineage>
</organism>
<dbReference type="SMART" id="SM00360">
    <property type="entry name" value="RRM"/>
    <property type="match status" value="1"/>
</dbReference>
<dbReference type="Proteomes" id="UP001228049">
    <property type="component" value="Unassembled WGS sequence"/>
</dbReference>
<feature type="compositionally biased region" description="Low complexity" evidence="9">
    <location>
        <begin position="673"/>
        <end position="694"/>
    </location>
</feature>
<feature type="region of interest" description="Disordered" evidence="9">
    <location>
        <begin position="168"/>
        <end position="206"/>
    </location>
</feature>
<feature type="compositionally biased region" description="Basic and acidic residues" evidence="9">
    <location>
        <begin position="588"/>
        <end position="598"/>
    </location>
</feature>
<feature type="compositionally biased region" description="Low complexity" evidence="9">
    <location>
        <begin position="170"/>
        <end position="195"/>
    </location>
</feature>
<keyword evidence="5" id="KW-0010">Activator</keyword>
<accession>A0AAD9FJU4</accession>
<feature type="compositionally biased region" description="Low complexity" evidence="9">
    <location>
        <begin position="137"/>
        <end position="146"/>
    </location>
</feature>
<evidence type="ECO:0000259" key="10">
    <source>
        <dbReference type="PROSITE" id="PS50102"/>
    </source>
</evidence>
<evidence type="ECO:0000256" key="5">
    <source>
        <dbReference type="ARBA" id="ARBA00023159"/>
    </source>
</evidence>
<evidence type="ECO:0000256" key="2">
    <source>
        <dbReference type="ARBA" id="ARBA00022553"/>
    </source>
</evidence>
<name>A0AAD9FJU4_DISEL</name>
<feature type="region of interest" description="Disordered" evidence="9">
    <location>
        <begin position="557"/>
        <end position="730"/>
    </location>
</feature>
<feature type="compositionally biased region" description="Basic and acidic residues" evidence="9">
    <location>
        <begin position="53"/>
        <end position="65"/>
    </location>
</feature>
<gene>
    <name evidence="11" type="ORF">KUDE01_012619</name>
</gene>
<dbReference type="PANTHER" id="PTHR15528">
    <property type="entry name" value="PEROXISOME PROLIFERATOR ACTIVATED RECEPTOR GAMMA COACTIVATOR 1 PGC-1 -RELATED"/>
    <property type="match status" value="1"/>
</dbReference>
<dbReference type="GO" id="GO:0045944">
    <property type="term" value="P:positive regulation of transcription by RNA polymerase II"/>
    <property type="evidence" value="ECO:0007669"/>
    <property type="project" value="TreeGrafter"/>
</dbReference>